<dbReference type="AlphaFoldDB" id="A0A154LAZ0"/>
<dbReference type="RefSeq" id="WP_062948176.1">
    <property type="nucleotide sequence ID" value="NZ_CP136684.1"/>
</dbReference>
<comment type="caution">
    <text evidence="1">The sequence shown here is derived from an EMBL/GenBank/DDBJ whole genome shotgun (WGS) entry which is preliminary data.</text>
</comment>
<dbReference type="EMBL" id="LPVY01000002">
    <property type="protein sequence ID" value="KZB69124.1"/>
    <property type="molecule type" value="Genomic_DNA"/>
</dbReference>
<protein>
    <submittedName>
        <fullName evidence="1">Uncharacterized protein</fullName>
    </submittedName>
</protein>
<sequence>MGMLKETLLRVFVGKRGREALKAYSDAQSLQLNDPDMAARTAAQAKQARRIEDRAMAYQESGMSFDEARAQALAETLTESSSDPQTAILKALEEADAKIGKKKSRMPSAADDQRAKLISEALSAMRTKQEDLDKLDPELRAKLTLMAVGALMGGPPTKQ</sequence>
<proteinExistence type="predicted"/>
<reference evidence="1 2" key="1">
    <citation type="submission" date="2015-12" db="EMBL/GenBank/DDBJ databases">
        <title>Genome sequence of Thalassospira lucentensis MCCC 1A02072.</title>
        <authorList>
            <person name="Lu L."/>
            <person name="Lai Q."/>
            <person name="Shao Z."/>
            <person name="Qian P."/>
        </authorList>
    </citation>
    <scope>NUCLEOTIDE SEQUENCE [LARGE SCALE GENOMIC DNA]</scope>
    <source>
        <strain evidence="1 2">MCCC 1A02072</strain>
    </source>
</reference>
<accession>A0A154LAZ0</accession>
<gene>
    <name evidence="1" type="ORF">AUP42_09550</name>
</gene>
<evidence type="ECO:0000313" key="1">
    <source>
        <dbReference type="EMBL" id="KZB69124.1"/>
    </source>
</evidence>
<dbReference type="OrthoDB" id="7353560at2"/>
<evidence type="ECO:0000313" key="2">
    <source>
        <dbReference type="Proteomes" id="UP000076335"/>
    </source>
</evidence>
<organism evidence="1 2">
    <name type="scientific">Thalassospira lucentensis</name>
    <dbReference type="NCBI Taxonomy" id="168935"/>
    <lineage>
        <taxon>Bacteria</taxon>
        <taxon>Pseudomonadati</taxon>
        <taxon>Pseudomonadota</taxon>
        <taxon>Alphaproteobacteria</taxon>
        <taxon>Rhodospirillales</taxon>
        <taxon>Thalassospiraceae</taxon>
        <taxon>Thalassospira</taxon>
    </lineage>
</organism>
<name>A0A154LAZ0_9PROT</name>
<dbReference type="Proteomes" id="UP000076335">
    <property type="component" value="Unassembled WGS sequence"/>
</dbReference>